<proteinExistence type="predicted"/>
<dbReference type="RefSeq" id="WP_145362153.1">
    <property type="nucleotide sequence ID" value="NZ_CP036268.1"/>
</dbReference>
<dbReference type="EMBL" id="CP036268">
    <property type="protein sequence ID" value="QDT35893.1"/>
    <property type="molecule type" value="Genomic_DNA"/>
</dbReference>
<dbReference type="InterPro" id="IPR049210">
    <property type="entry name" value="DUF6812"/>
</dbReference>
<organism evidence="2 3">
    <name type="scientific">Stratiformator vulcanicus</name>
    <dbReference type="NCBI Taxonomy" id="2527980"/>
    <lineage>
        <taxon>Bacteria</taxon>
        <taxon>Pseudomonadati</taxon>
        <taxon>Planctomycetota</taxon>
        <taxon>Planctomycetia</taxon>
        <taxon>Planctomycetales</taxon>
        <taxon>Planctomycetaceae</taxon>
        <taxon>Stratiformator</taxon>
    </lineage>
</organism>
<dbReference type="Pfam" id="PF20660">
    <property type="entry name" value="DUF6812"/>
    <property type="match status" value="1"/>
</dbReference>
<reference evidence="2 3" key="1">
    <citation type="submission" date="2019-02" db="EMBL/GenBank/DDBJ databases">
        <title>Deep-cultivation of Planctomycetes and their phenomic and genomic characterization uncovers novel biology.</title>
        <authorList>
            <person name="Wiegand S."/>
            <person name="Jogler M."/>
            <person name="Boedeker C."/>
            <person name="Pinto D."/>
            <person name="Vollmers J."/>
            <person name="Rivas-Marin E."/>
            <person name="Kohn T."/>
            <person name="Peeters S.H."/>
            <person name="Heuer A."/>
            <person name="Rast P."/>
            <person name="Oberbeckmann S."/>
            <person name="Bunk B."/>
            <person name="Jeske O."/>
            <person name="Meyerdierks A."/>
            <person name="Storesund J.E."/>
            <person name="Kallscheuer N."/>
            <person name="Luecker S."/>
            <person name="Lage O.M."/>
            <person name="Pohl T."/>
            <person name="Merkel B.J."/>
            <person name="Hornburger P."/>
            <person name="Mueller R.-W."/>
            <person name="Bruemmer F."/>
            <person name="Labrenz M."/>
            <person name="Spormann A.M."/>
            <person name="Op den Camp H."/>
            <person name="Overmann J."/>
            <person name="Amann R."/>
            <person name="Jetten M.S.M."/>
            <person name="Mascher T."/>
            <person name="Medema M.H."/>
            <person name="Devos D.P."/>
            <person name="Kaster A.-K."/>
            <person name="Ovreas L."/>
            <person name="Rohde M."/>
            <person name="Galperin M.Y."/>
            <person name="Jogler C."/>
        </authorList>
    </citation>
    <scope>NUCLEOTIDE SEQUENCE [LARGE SCALE GENOMIC DNA]</scope>
    <source>
        <strain evidence="2 3">Pan189</strain>
    </source>
</reference>
<evidence type="ECO:0000313" key="2">
    <source>
        <dbReference type="EMBL" id="QDT35893.1"/>
    </source>
</evidence>
<accession>A0A517QWE1</accession>
<dbReference type="Proteomes" id="UP000317318">
    <property type="component" value="Chromosome"/>
</dbReference>
<dbReference type="AlphaFoldDB" id="A0A517QWE1"/>
<gene>
    <name evidence="2" type="ORF">Pan189_02460</name>
</gene>
<keyword evidence="3" id="KW-1185">Reference proteome</keyword>
<protein>
    <submittedName>
        <fullName evidence="2">Uncharacterized protein</fullName>
    </submittedName>
</protein>
<name>A0A517QWE1_9PLAN</name>
<feature type="region of interest" description="Disordered" evidence="1">
    <location>
        <begin position="164"/>
        <end position="196"/>
    </location>
</feature>
<feature type="compositionally biased region" description="Basic and acidic residues" evidence="1">
    <location>
        <begin position="165"/>
        <end position="196"/>
    </location>
</feature>
<dbReference type="KEGG" id="svp:Pan189_02460"/>
<evidence type="ECO:0000256" key="1">
    <source>
        <dbReference type="SAM" id="MobiDB-lite"/>
    </source>
</evidence>
<evidence type="ECO:0000313" key="3">
    <source>
        <dbReference type="Proteomes" id="UP000317318"/>
    </source>
</evidence>
<sequence length="223" mass="24262">MFQRAFQAEFYTEGHSLTGTVVSKGHRLAELLNDPGSDYLSVTDVTVSARSDDANPTRLASALVQKTRLLMAFPVLGSETSSLQRSSRVVRKQCFTSFVLAGPFAIEGQIWLRSTDSPVAAICNELGHFFPVSNATISSGDGSGIHRNADTVLLNISTIAGLEIGRPERGPQPTKEVEVEADSEIRRSSSSDEEVERRLAEIYELNRSYNPDAASEQIPVTSD</sequence>